<evidence type="ECO:0000313" key="3">
    <source>
        <dbReference type="EMBL" id="MDI1489600.1"/>
    </source>
</evidence>
<evidence type="ECO:0000313" key="4">
    <source>
        <dbReference type="Proteomes" id="UP001161017"/>
    </source>
</evidence>
<proteinExistence type="predicted"/>
<dbReference type="Proteomes" id="UP001161017">
    <property type="component" value="Unassembled WGS sequence"/>
</dbReference>
<feature type="region of interest" description="Disordered" evidence="1">
    <location>
        <begin position="285"/>
        <end position="330"/>
    </location>
</feature>
<protein>
    <submittedName>
        <fullName evidence="3">Uncharacterized protein</fullName>
    </submittedName>
</protein>
<dbReference type="AlphaFoldDB" id="A0AA43TX16"/>
<organism evidence="3 4">
    <name type="scientific">Ramalina farinacea</name>
    <dbReference type="NCBI Taxonomy" id="258253"/>
    <lineage>
        <taxon>Eukaryota</taxon>
        <taxon>Fungi</taxon>
        <taxon>Dikarya</taxon>
        <taxon>Ascomycota</taxon>
        <taxon>Pezizomycotina</taxon>
        <taxon>Lecanoromycetes</taxon>
        <taxon>OSLEUM clade</taxon>
        <taxon>Lecanoromycetidae</taxon>
        <taxon>Lecanorales</taxon>
        <taxon>Lecanorineae</taxon>
        <taxon>Ramalinaceae</taxon>
        <taxon>Ramalina</taxon>
    </lineage>
</organism>
<name>A0AA43TX16_9LECA</name>
<comment type="caution">
    <text evidence="3">The sequence shown here is derived from an EMBL/GenBank/DDBJ whole genome shotgun (WGS) entry which is preliminary data.</text>
</comment>
<evidence type="ECO:0000256" key="2">
    <source>
        <dbReference type="SAM" id="SignalP"/>
    </source>
</evidence>
<accession>A0AA43TX16</accession>
<feature type="compositionally biased region" description="Polar residues" evidence="1">
    <location>
        <begin position="316"/>
        <end position="330"/>
    </location>
</feature>
<dbReference type="EMBL" id="JAPUFD010000010">
    <property type="protein sequence ID" value="MDI1489600.1"/>
    <property type="molecule type" value="Genomic_DNA"/>
</dbReference>
<feature type="compositionally biased region" description="Low complexity" evidence="1">
    <location>
        <begin position="216"/>
        <end position="243"/>
    </location>
</feature>
<reference evidence="3" key="1">
    <citation type="journal article" date="2023" name="Genome Biol. Evol.">
        <title>First Whole Genome Sequence and Flow Cytometry Genome Size Data for the Lichen-Forming Fungus Ramalina farinacea (Ascomycota).</title>
        <authorList>
            <person name="Llewellyn T."/>
            <person name="Mian S."/>
            <person name="Hill R."/>
            <person name="Leitch I.J."/>
            <person name="Gaya E."/>
        </authorList>
    </citation>
    <scope>NUCLEOTIDE SEQUENCE</scope>
    <source>
        <strain evidence="3">LIQ254RAFAR</strain>
    </source>
</reference>
<gene>
    <name evidence="3" type="ORF">OHK93_000797</name>
</gene>
<feature type="signal peptide" evidence="2">
    <location>
        <begin position="1"/>
        <end position="20"/>
    </location>
</feature>
<feature type="compositionally biased region" description="Low complexity" evidence="1">
    <location>
        <begin position="285"/>
        <end position="315"/>
    </location>
</feature>
<feature type="region of interest" description="Disordered" evidence="1">
    <location>
        <begin position="178"/>
        <end position="202"/>
    </location>
</feature>
<evidence type="ECO:0000256" key="1">
    <source>
        <dbReference type="SAM" id="MobiDB-lite"/>
    </source>
</evidence>
<feature type="chain" id="PRO_5041462191" evidence="2">
    <location>
        <begin position="21"/>
        <end position="916"/>
    </location>
</feature>
<feature type="region of interest" description="Disordered" evidence="1">
    <location>
        <begin position="215"/>
        <end position="269"/>
    </location>
</feature>
<sequence>MDLLLWLFKLLCCGDDGVPGNPEHVKKCRCDCDDGSTRPTVNGQCNFLDPSTTSIEVQPIPTPSAAPEPSCVADSAPDLTQKAGFMVDGQSLTRSQLLYALSDYVCNANLSALDGVPHEDYIATQDIDLNGEEIAISLSGQSEGYVYRASAPSSGSDSNCSDQVASVIEQCVKDGQNSGTIEAQGGNKPFKAGFRPRNAPDAMHMPFPSGVWLGAPSPSSSSASSSSISVSPSSTDETVSSMTTRRRQSSSFGSTSPASVTTSDRTQYSPAATITHSLLTATSLSTQTSTSKSMSSAGSESSATSTSSPMSTTYTKNSLSATNSPSMTDATTLQGSGVSLADGATSLPSSVINSLLGTDASNLPSITAAPTSIPDAARPDYTSAASLMASAVSAQASLSAALAAWDADQNDQSLQSSAQGALHNFEDQFNQVINAITRMQSLGIKDLVLARIARAVQKALETATTLTFDVAALLLTSKSFWLLALSIAAFLGTPSTPGQAPSVTASVITTGTASGLCPLITLPSIDLPDDNTLAQVDPGFPNIGSSGLRRTRKRFQGTADAEGRGAQSIHDSKSDRTNSATRLNKRQQDAISDLSVSCPGSDPLSYELPSYPGTPRTNGLASDEIPPNQYWWDKQDLTLPSGTCSKKLTRFASRVPGSTYETEHVFEKHLLKSFFFFLQASQPNNNNQPVGGGCANLHAVFSTTSPNLPSGYTGAQALASSMSCKGGTYCSDNTRIDEFWILNDQLNGMKTLILSWVSSQGSASLPDYRQHGAQWRDAMGQMYAVALVFQYMNLPGVANVFCKVNSRFRDTMQLIDQADGLGGTHRPVVPGPNGGVVDWTWQQVWDWWIGAFLTQKQERMTAWIGEALAALESSLAADQSPEARAAERDVQAEKQPGGLFNAGATVFSGYGSIIGG</sequence>
<keyword evidence="4" id="KW-1185">Reference proteome</keyword>
<feature type="region of interest" description="Disordered" evidence="1">
    <location>
        <begin position="537"/>
        <end position="598"/>
    </location>
</feature>
<keyword evidence="2" id="KW-0732">Signal</keyword>
<feature type="compositionally biased region" description="Polar residues" evidence="1">
    <location>
        <begin position="252"/>
        <end position="269"/>
    </location>
</feature>